<dbReference type="Gene3D" id="3.40.350.10">
    <property type="entry name" value="Creatinase/prolidase N-terminal domain"/>
    <property type="match status" value="1"/>
</dbReference>
<gene>
    <name evidence="3" type="ORF">HLA99_10385</name>
</gene>
<dbReference type="AlphaFoldDB" id="A0A7Y2Q1T0"/>
<dbReference type="GO" id="GO:0008235">
    <property type="term" value="F:metalloexopeptidase activity"/>
    <property type="evidence" value="ECO:0007669"/>
    <property type="project" value="UniProtKB-ARBA"/>
</dbReference>
<accession>A0A7Y2Q1T0</accession>
<evidence type="ECO:0000313" key="4">
    <source>
        <dbReference type="Proteomes" id="UP000543598"/>
    </source>
</evidence>
<sequence length="442" mass="47364">MIAFAEDAYDFDRALDRIQPLGPRDAGRTVDAPPGAAFPSSDYAARYARLRALMIAEGIDAALFTQEENVQYFSGYLTVLWVSKFRPLVAVLPTDPGRPAKVVVSGQEVGNAAATSWVDEVVAFSPQVAPIPHIARAIADAVGERARVGIELGFGQRLGMNVRQFRELQDALPGVEFVDITPLAQTVRMLKSTHEVSYLREAARISTSAVEAGWEALRPGMTERDLITAIGAEMYRQGAEVTTSKQSFFGIMAGARRGLSNAVADDRTPLAPGDLVLVDGGASYHGYVTDFIRQAVLSPVDDETLTWFDIALEANRAAIAAVRPGVRASDVYDAAMRVFDHHGVLEHNGSTIVGHGIGADVHELPWLGEAGVVFTSEVVLREGMVLSIEPILSARTGPRPRGNFIVEEMVAVTTDGTELLTAGLSPELHVAAVPVVADAARP</sequence>
<keyword evidence="4" id="KW-1185">Reference proteome</keyword>
<keyword evidence="3" id="KW-0031">Aminopeptidase</keyword>
<dbReference type="InterPro" id="IPR036005">
    <property type="entry name" value="Creatinase/aminopeptidase-like"/>
</dbReference>
<dbReference type="PRINTS" id="PR00599">
    <property type="entry name" value="MAPEPTIDASE"/>
</dbReference>
<evidence type="ECO:0000259" key="1">
    <source>
        <dbReference type="Pfam" id="PF00557"/>
    </source>
</evidence>
<dbReference type="SUPFAM" id="SSF55920">
    <property type="entry name" value="Creatinase/aminopeptidase"/>
    <property type="match status" value="1"/>
</dbReference>
<dbReference type="PANTHER" id="PTHR46112:SF2">
    <property type="entry name" value="XAA-PRO AMINOPEPTIDASE P-RELATED"/>
    <property type="match status" value="1"/>
</dbReference>
<feature type="domain" description="Peptidase M24" evidence="1">
    <location>
        <begin position="198"/>
        <end position="413"/>
    </location>
</feature>
<comment type="caution">
    <text evidence="3">The sequence shown here is derived from an EMBL/GenBank/DDBJ whole genome shotgun (WGS) entry which is preliminary data.</text>
</comment>
<dbReference type="PANTHER" id="PTHR46112">
    <property type="entry name" value="AMINOPEPTIDASE"/>
    <property type="match status" value="1"/>
</dbReference>
<dbReference type="InterPro" id="IPR029149">
    <property type="entry name" value="Creatin/AminoP/Spt16_N"/>
</dbReference>
<organism evidence="3 4">
    <name type="scientific">Microbacterium ulmi</name>
    <dbReference type="NCBI Taxonomy" id="179095"/>
    <lineage>
        <taxon>Bacteria</taxon>
        <taxon>Bacillati</taxon>
        <taxon>Actinomycetota</taxon>
        <taxon>Actinomycetes</taxon>
        <taxon>Micrococcales</taxon>
        <taxon>Microbacteriaceae</taxon>
        <taxon>Microbacterium</taxon>
    </lineage>
</organism>
<evidence type="ECO:0000313" key="3">
    <source>
        <dbReference type="EMBL" id="NNH04255.1"/>
    </source>
</evidence>
<dbReference type="Pfam" id="PF01321">
    <property type="entry name" value="Creatinase_N"/>
    <property type="match status" value="1"/>
</dbReference>
<dbReference type="GO" id="GO:0004177">
    <property type="term" value="F:aminopeptidase activity"/>
    <property type="evidence" value="ECO:0007669"/>
    <property type="project" value="UniProtKB-KW"/>
</dbReference>
<dbReference type="RefSeq" id="WP_167040477.1">
    <property type="nucleotide sequence ID" value="NZ_BAAANA010000003.1"/>
</dbReference>
<dbReference type="InterPro" id="IPR050659">
    <property type="entry name" value="Peptidase_M24B"/>
</dbReference>
<dbReference type="InterPro" id="IPR001714">
    <property type="entry name" value="Pept_M24_MAP"/>
</dbReference>
<dbReference type="Proteomes" id="UP000543598">
    <property type="component" value="Unassembled WGS sequence"/>
</dbReference>
<keyword evidence="3" id="KW-0645">Protease</keyword>
<keyword evidence="3" id="KW-0378">Hydrolase</keyword>
<proteinExistence type="predicted"/>
<dbReference type="Pfam" id="PF00557">
    <property type="entry name" value="Peptidase_M24"/>
    <property type="match status" value="1"/>
</dbReference>
<dbReference type="InterPro" id="IPR000587">
    <property type="entry name" value="Creatinase_N"/>
</dbReference>
<feature type="domain" description="Creatinase N-terminal" evidence="2">
    <location>
        <begin position="46"/>
        <end position="189"/>
    </location>
</feature>
<evidence type="ECO:0000259" key="2">
    <source>
        <dbReference type="Pfam" id="PF01321"/>
    </source>
</evidence>
<reference evidence="3 4" key="1">
    <citation type="submission" date="2020-05" db="EMBL/GenBank/DDBJ databases">
        <title>MicrobeNet Type strains.</title>
        <authorList>
            <person name="Nicholson A.C."/>
        </authorList>
    </citation>
    <scope>NUCLEOTIDE SEQUENCE [LARGE SCALE GENOMIC DNA]</scope>
    <source>
        <strain evidence="3 4">JCM 14282</strain>
    </source>
</reference>
<name>A0A7Y2Q1T0_9MICO</name>
<dbReference type="InterPro" id="IPR000994">
    <property type="entry name" value="Pept_M24"/>
</dbReference>
<protein>
    <submittedName>
        <fullName evidence="3">Aminopeptidase P family protein</fullName>
    </submittedName>
</protein>
<dbReference type="SUPFAM" id="SSF53092">
    <property type="entry name" value="Creatinase/prolidase N-terminal domain"/>
    <property type="match status" value="1"/>
</dbReference>
<dbReference type="EMBL" id="JABEMB010000013">
    <property type="protein sequence ID" value="NNH04255.1"/>
    <property type="molecule type" value="Genomic_DNA"/>
</dbReference>
<dbReference type="Gene3D" id="3.90.230.10">
    <property type="entry name" value="Creatinase/methionine aminopeptidase superfamily"/>
    <property type="match status" value="1"/>
</dbReference>